<proteinExistence type="predicted"/>
<accession>A0A1S4EI25</accession>
<evidence type="ECO:0000313" key="1">
    <source>
        <dbReference type="Proteomes" id="UP000079169"/>
    </source>
</evidence>
<dbReference type="Proteomes" id="UP000079169">
    <property type="component" value="Unplaced"/>
</dbReference>
<dbReference type="PANTHER" id="PTHR33332">
    <property type="entry name" value="REVERSE TRANSCRIPTASE DOMAIN-CONTAINING PROTEIN"/>
    <property type="match status" value="1"/>
</dbReference>
<evidence type="ECO:0000313" key="2">
    <source>
        <dbReference type="RefSeq" id="XP_017301779.1"/>
    </source>
</evidence>
<dbReference type="OMA" id="KFEYCAP"/>
<sequence length="275" mass="31995">MVVIIISTPTTSRSTCPSDQLIYLFLYISSTLRFSFWSHGRNGAAVRRTIPLPIPPIEVDGNRVEVVDSARNLGIIFDNALSWVDEVPRIRKNVFGTLWTLKRIKNFTSQNSKIKLVKSFILPKFEYCAPLLHGLTLELSTSLQRAQNSCVRFIYNVRRREHITPYYNRLQWLRIEDRRRILTLSVLYKLLKSRSPPYLYEKYQFRADVSSRDTRSHDLLLDKPQHHTQSYSNAFLLSSIDLWNALPLPILNSLSFFSFKTLLDKAVSEGLFNRP</sequence>
<dbReference type="STRING" id="121845.A0A1S4EI25"/>
<name>A0A1S4EI25_DIACI</name>
<dbReference type="KEGG" id="dci:108253052"/>
<dbReference type="AlphaFoldDB" id="A0A1S4EI25"/>
<reference evidence="2" key="1">
    <citation type="submission" date="2025-08" db="UniProtKB">
        <authorList>
            <consortium name="RefSeq"/>
        </authorList>
    </citation>
    <scope>IDENTIFICATION</scope>
</reference>
<dbReference type="GeneID" id="108253052"/>
<dbReference type="RefSeq" id="XP_017301779.1">
    <property type="nucleotide sequence ID" value="XM_017446290.1"/>
</dbReference>
<dbReference type="PaxDb" id="121845-A0A1S4EI25"/>
<gene>
    <name evidence="2" type="primary">LOC108253052</name>
</gene>
<protein>
    <submittedName>
        <fullName evidence="2">Uncharacterized protein LOC108253052</fullName>
    </submittedName>
</protein>
<keyword evidence="1" id="KW-1185">Reference proteome</keyword>
<organism evidence="1 2">
    <name type="scientific">Diaphorina citri</name>
    <name type="common">Asian citrus psyllid</name>
    <dbReference type="NCBI Taxonomy" id="121845"/>
    <lineage>
        <taxon>Eukaryota</taxon>
        <taxon>Metazoa</taxon>
        <taxon>Ecdysozoa</taxon>
        <taxon>Arthropoda</taxon>
        <taxon>Hexapoda</taxon>
        <taxon>Insecta</taxon>
        <taxon>Pterygota</taxon>
        <taxon>Neoptera</taxon>
        <taxon>Paraneoptera</taxon>
        <taxon>Hemiptera</taxon>
        <taxon>Sternorrhyncha</taxon>
        <taxon>Psylloidea</taxon>
        <taxon>Psyllidae</taxon>
        <taxon>Diaphorininae</taxon>
        <taxon>Diaphorina</taxon>
    </lineage>
</organism>